<accession>A0A376LE43</accession>
<gene>
    <name evidence="1" type="ORF">NCTC7928_03115</name>
</gene>
<dbReference type="InterPro" id="IPR012550">
    <property type="entry name" value="DUF1706"/>
</dbReference>
<reference evidence="1 2" key="1">
    <citation type="submission" date="2018-06" db="EMBL/GenBank/DDBJ databases">
        <authorList>
            <consortium name="Pathogen Informatics"/>
            <person name="Doyle S."/>
        </authorList>
    </citation>
    <scope>NUCLEOTIDE SEQUENCE [LARGE SCALE GENOMIC DNA]</scope>
    <source>
        <strain evidence="1 2">NCTC7928</strain>
    </source>
</reference>
<dbReference type="InterPro" id="IPR034660">
    <property type="entry name" value="DinB/YfiT-like"/>
</dbReference>
<sequence>MSVPQTKAELLLAIDKNFSKLISYLNTIPPEITSDKSMDGHAKRNGDECS</sequence>
<dbReference type="AlphaFoldDB" id="A0A376LE43"/>
<dbReference type="Pfam" id="PF08020">
    <property type="entry name" value="DUF1706"/>
    <property type="match status" value="1"/>
</dbReference>
<dbReference type="Proteomes" id="UP000254877">
    <property type="component" value="Unassembled WGS sequence"/>
</dbReference>
<organism evidence="1 2">
    <name type="scientific">Escherichia coli</name>
    <dbReference type="NCBI Taxonomy" id="562"/>
    <lineage>
        <taxon>Bacteria</taxon>
        <taxon>Pseudomonadati</taxon>
        <taxon>Pseudomonadota</taxon>
        <taxon>Gammaproteobacteria</taxon>
        <taxon>Enterobacterales</taxon>
        <taxon>Enterobacteriaceae</taxon>
        <taxon>Escherichia</taxon>
    </lineage>
</organism>
<dbReference type="Gene3D" id="1.20.120.450">
    <property type="entry name" value="dinb family like domain"/>
    <property type="match status" value="1"/>
</dbReference>
<name>A0A376LE43_ECOLX</name>
<protein>
    <submittedName>
        <fullName evidence="1">Uncharacterized conserved protein</fullName>
    </submittedName>
</protein>
<evidence type="ECO:0000313" key="1">
    <source>
        <dbReference type="EMBL" id="STF42476.1"/>
    </source>
</evidence>
<dbReference type="EMBL" id="UGAB01000002">
    <property type="protein sequence ID" value="STF42476.1"/>
    <property type="molecule type" value="Genomic_DNA"/>
</dbReference>
<evidence type="ECO:0000313" key="2">
    <source>
        <dbReference type="Proteomes" id="UP000254877"/>
    </source>
</evidence>
<proteinExistence type="predicted"/>